<feature type="region of interest" description="Disordered" evidence="1">
    <location>
        <begin position="69"/>
        <end position="141"/>
    </location>
</feature>
<dbReference type="EMBL" id="MU150362">
    <property type="protein sequence ID" value="KAF9457671.1"/>
    <property type="molecule type" value="Genomic_DNA"/>
</dbReference>
<gene>
    <name evidence="3" type="ORF">BDZ94DRAFT_1313972</name>
</gene>
<feature type="compositionally biased region" description="Low complexity" evidence="1">
    <location>
        <begin position="116"/>
        <end position="128"/>
    </location>
</feature>
<feature type="compositionally biased region" description="Polar residues" evidence="1">
    <location>
        <begin position="191"/>
        <end position="207"/>
    </location>
</feature>
<dbReference type="AlphaFoldDB" id="A0A9P6C9T4"/>
<dbReference type="OrthoDB" id="2963718at2759"/>
<evidence type="ECO:0000313" key="4">
    <source>
        <dbReference type="Proteomes" id="UP000807353"/>
    </source>
</evidence>
<feature type="compositionally biased region" description="Basic and acidic residues" evidence="1">
    <location>
        <begin position="129"/>
        <end position="141"/>
    </location>
</feature>
<keyword evidence="2" id="KW-0732">Signal</keyword>
<feature type="chain" id="PRO_5040397451" evidence="2">
    <location>
        <begin position="19"/>
        <end position="298"/>
    </location>
</feature>
<reference evidence="3" key="1">
    <citation type="submission" date="2020-11" db="EMBL/GenBank/DDBJ databases">
        <authorList>
            <consortium name="DOE Joint Genome Institute"/>
            <person name="Ahrendt S."/>
            <person name="Riley R."/>
            <person name="Andreopoulos W."/>
            <person name="Labutti K."/>
            <person name="Pangilinan J."/>
            <person name="Ruiz-Duenas F.J."/>
            <person name="Barrasa J.M."/>
            <person name="Sanchez-Garcia M."/>
            <person name="Camarero S."/>
            <person name="Miyauchi S."/>
            <person name="Serrano A."/>
            <person name="Linde D."/>
            <person name="Babiker R."/>
            <person name="Drula E."/>
            <person name="Ayuso-Fernandez I."/>
            <person name="Pacheco R."/>
            <person name="Padilla G."/>
            <person name="Ferreira P."/>
            <person name="Barriuso J."/>
            <person name="Kellner H."/>
            <person name="Castanera R."/>
            <person name="Alfaro M."/>
            <person name="Ramirez L."/>
            <person name="Pisabarro A.G."/>
            <person name="Kuo A."/>
            <person name="Tritt A."/>
            <person name="Lipzen A."/>
            <person name="He G."/>
            <person name="Yan M."/>
            <person name="Ng V."/>
            <person name="Cullen D."/>
            <person name="Martin F."/>
            <person name="Rosso M.-N."/>
            <person name="Henrissat B."/>
            <person name="Hibbett D."/>
            <person name="Martinez A.T."/>
            <person name="Grigoriev I.V."/>
        </authorList>
    </citation>
    <scope>NUCLEOTIDE SEQUENCE</scope>
    <source>
        <strain evidence="3">CBS 247.69</strain>
    </source>
</reference>
<evidence type="ECO:0000256" key="2">
    <source>
        <dbReference type="SAM" id="SignalP"/>
    </source>
</evidence>
<dbReference type="Proteomes" id="UP000807353">
    <property type="component" value="Unassembled WGS sequence"/>
</dbReference>
<evidence type="ECO:0000313" key="3">
    <source>
        <dbReference type="EMBL" id="KAF9457671.1"/>
    </source>
</evidence>
<keyword evidence="4" id="KW-1185">Reference proteome</keyword>
<accession>A0A9P6C9T4</accession>
<feature type="signal peptide" evidence="2">
    <location>
        <begin position="1"/>
        <end position="18"/>
    </location>
</feature>
<proteinExistence type="predicted"/>
<evidence type="ECO:0000256" key="1">
    <source>
        <dbReference type="SAM" id="MobiDB-lite"/>
    </source>
</evidence>
<sequence length="298" mass="32264">MRLSIISVLFLATCTALAAPIDSIKGRQEDIAPGLVLRNGVTYTRNALGLTARSDVYDDYRLERRVNAAKKQANKDARKDRKTAAKAEVQKSKQKAITQANKSVDKATAKTPAHIASAERAGQSAAATKKADMKAASQAKHEQLKAAGKEYKKTADLPARTAQFTVPAGGGKPERTYTGKDVRKANFGSHIKNNSGDRFGKQFNNNPHAVPGPDGSTRPIPGMTGPGHEHPLSPATTFSQMKKDHKAEPARIISQTNNHKGVIAHDQSRTAGHPGENDHFLVHPSRAFLEEFFSEVVY</sequence>
<name>A0A9P6C9T4_9AGAR</name>
<feature type="compositionally biased region" description="Basic and acidic residues" evidence="1">
    <location>
        <begin position="73"/>
        <end position="91"/>
    </location>
</feature>
<comment type="caution">
    <text evidence="3">The sequence shown here is derived from an EMBL/GenBank/DDBJ whole genome shotgun (WGS) entry which is preliminary data.</text>
</comment>
<feature type="region of interest" description="Disordered" evidence="1">
    <location>
        <begin position="189"/>
        <end position="248"/>
    </location>
</feature>
<protein>
    <submittedName>
        <fullName evidence="3">Uncharacterized protein</fullName>
    </submittedName>
</protein>
<organism evidence="3 4">
    <name type="scientific">Collybia nuda</name>
    <dbReference type="NCBI Taxonomy" id="64659"/>
    <lineage>
        <taxon>Eukaryota</taxon>
        <taxon>Fungi</taxon>
        <taxon>Dikarya</taxon>
        <taxon>Basidiomycota</taxon>
        <taxon>Agaricomycotina</taxon>
        <taxon>Agaricomycetes</taxon>
        <taxon>Agaricomycetidae</taxon>
        <taxon>Agaricales</taxon>
        <taxon>Tricholomatineae</taxon>
        <taxon>Clitocybaceae</taxon>
        <taxon>Collybia</taxon>
    </lineage>
</organism>